<feature type="compositionally biased region" description="Acidic residues" evidence="1">
    <location>
        <begin position="228"/>
        <end position="249"/>
    </location>
</feature>
<dbReference type="Proteomes" id="UP000750711">
    <property type="component" value="Unassembled WGS sequence"/>
</dbReference>
<feature type="compositionally biased region" description="Acidic residues" evidence="1">
    <location>
        <begin position="413"/>
        <end position="424"/>
    </location>
</feature>
<feature type="compositionally biased region" description="Polar residues" evidence="1">
    <location>
        <begin position="139"/>
        <end position="149"/>
    </location>
</feature>
<name>A0A9P8L9G3_9PEZI</name>
<feature type="region of interest" description="Disordered" evidence="1">
    <location>
        <begin position="351"/>
        <end position="374"/>
    </location>
</feature>
<feature type="region of interest" description="Disordered" evidence="1">
    <location>
        <begin position="1"/>
        <end position="41"/>
    </location>
</feature>
<sequence>MARLKRAKDIQARNKARKEGESTGNRNSDDEDETRGIHEDYSILDRVRPEVRDEALQLQQRLQQLIAEGSTPMKPTSGASIINDDDEYNDHAPFPLDVRVNNKVVEVLAPIDHQANGKKYRAARKSAARWQPLPPRQVAQLSQENTPSTRRMHQEYQRHLALPTSLPQPRQKPNTVPTRRLRSGTGGPKALPQQPKRAKPTAHDDEQESDVPVTRPRRSRVSRHPLFDDSDEDEECDKNEDGDSDDDEVYGSARRRTRSRRTKRDAKSIAELVAEFEATKPGTRRKHSPVLFPASQPPPKLFVPAKRLRKGYQVVAEEKKKVHPTFDLDKTHPIDRHLRTINKTTGTLKKEGEKSLTQRVKPPSTIPDLPKASKVEPQVPDVVQGEEAYRGKIFRTIEGGEELGREGSSGPSCDDDGVLGDSDDTMMVLDRSPTPEPRKDWREEFLPLYLEEAEQDPFAAYR</sequence>
<evidence type="ECO:0000313" key="2">
    <source>
        <dbReference type="EMBL" id="KAH0556883.1"/>
    </source>
</evidence>
<keyword evidence="3" id="KW-1185">Reference proteome</keyword>
<accession>A0A9P8L9G3</accession>
<feature type="compositionally biased region" description="Basic and acidic residues" evidence="1">
    <location>
        <begin position="7"/>
        <end position="21"/>
    </location>
</feature>
<comment type="caution">
    <text evidence="2">The sequence shown here is derived from an EMBL/GenBank/DDBJ whole genome shotgun (WGS) entry which is preliminary data.</text>
</comment>
<feature type="region of interest" description="Disordered" evidence="1">
    <location>
        <begin position="399"/>
        <end position="441"/>
    </location>
</feature>
<reference evidence="2" key="1">
    <citation type="submission" date="2021-03" db="EMBL/GenBank/DDBJ databases">
        <title>Comparative genomics and phylogenomic investigation of the class Geoglossomycetes provide insights into ecological specialization and systematics.</title>
        <authorList>
            <person name="Melie T."/>
            <person name="Pirro S."/>
            <person name="Miller A.N."/>
            <person name="Quandt A."/>
        </authorList>
    </citation>
    <scope>NUCLEOTIDE SEQUENCE</scope>
    <source>
        <strain evidence="2">CAQ_001_2017</strain>
    </source>
</reference>
<evidence type="ECO:0000313" key="3">
    <source>
        <dbReference type="Proteomes" id="UP000750711"/>
    </source>
</evidence>
<organism evidence="2 3">
    <name type="scientific">Trichoglossum hirsutum</name>
    <dbReference type="NCBI Taxonomy" id="265104"/>
    <lineage>
        <taxon>Eukaryota</taxon>
        <taxon>Fungi</taxon>
        <taxon>Dikarya</taxon>
        <taxon>Ascomycota</taxon>
        <taxon>Pezizomycotina</taxon>
        <taxon>Geoglossomycetes</taxon>
        <taxon>Geoglossales</taxon>
        <taxon>Geoglossaceae</taxon>
        <taxon>Trichoglossum</taxon>
    </lineage>
</organism>
<feature type="compositionally biased region" description="Basic residues" evidence="1">
    <location>
        <begin position="116"/>
        <end position="127"/>
    </location>
</feature>
<feature type="region of interest" description="Disordered" evidence="1">
    <location>
        <begin position="113"/>
        <end position="302"/>
    </location>
</feature>
<dbReference type="EMBL" id="JAGHQM010000983">
    <property type="protein sequence ID" value="KAH0556883.1"/>
    <property type="molecule type" value="Genomic_DNA"/>
</dbReference>
<proteinExistence type="predicted"/>
<evidence type="ECO:0000256" key="1">
    <source>
        <dbReference type="SAM" id="MobiDB-lite"/>
    </source>
</evidence>
<protein>
    <submittedName>
        <fullName evidence="2">Uncharacterized protein</fullName>
    </submittedName>
</protein>
<feature type="region of interest" description="Disordered" evidence="1">
    <location>
        <begin position="67"/>
        <end position="86"/>
    </location>
</feature>
<feature type="compositionally biased region" description="Polar residues" evidence="1">
    <location>
        <begin position="165"/>
        <end position="177"/>
    </location>
</feature>
<dbReference type="AlphaFoldDB" id="A0A9P8L9G3"/>
<feature type="compositionally biased region" description="Basic residues" evidence="1">
    <location>
        <begin position="253"/>
        <end position="264"/>
    </location>
</feature>
<gene>
    <name evidence="2" type="ORF">GP486_005327</name>
</gene>